<evidence type="ECO:0000313" key="2">
    <source>
        <dbReference type="EMBL" id="XDU70922.1"/>
    </source>
</evidence>
<dbReference type="AlphaFoldDB" id="A0AB39VL82"/>
<organism evidence="2">
    <name type="scientific">Rouxiella sp. WC2420</name>
    <dbReference type="NCBI Taxonomy" id="3234145"/>
    <lineage>
        <taxon>Bacteria</taxon>
        <taxon>Pseudomonadati</taxon>
        <taxon>Pseudomonadota</taxon>
        <taxon>Gammaproteobacteria</taxon>
        <taxon>Enterobacterales</taxon>
        <taxon>Yersiniaceae</taxon>
        <taxon>Rouxiella</taxon>
    </lineage>
</organism>
<name>A0AB39VL82_9GAMM</name>
<protein>
    <submittedName>
        <fullName evidence="2">Uncharacterized protein</fullName>
    </submittedName>
</protein>
<dbReference type="RefSeq" id="WP_369788364.1">
    <property type="nucleotide sequence ID" value="NZ_CP165628.1"/>
</dbReference>
<gene>
    <name evidence="2" type="ORF">AB3G37_15240</name>
</gene>
<proteinExistence type="predicted"/>
<keyword evidence="1" id="KW-0175">Coiled coil</keyword>
<accession>A0AB39VL82</accession>
<dbReference type="EMBL" id="CP165628">
    <property type="protein sequence ID" value="XDU70922.1"/>
    <property type="molecule type" value="Genomic_DNA"/>
</dbReference>
<sequence length="271" mass="30201">MTNKTQIAELRLSIAKARDNWTPEIKIHPVLLEEILDQLEAAEAHIVELESSEYRRRATKAEQENALLRKELNAKPNYEWFVNLVRSHLGQAESVPVQHLGVQVKQLKESHDGWKPRAEKAEARIAELERHVVSLRGIRDVLKYRTEKAEAELAAIRGGAVPVAWAPTRWLDTRCKLSVWTDRNSAVLAIGDNSAISELFTHPAPPVVALPDEILTCLVALGAAISLLEKVNKKAAPSDKFFDLMLNDFRNALVSGAAVFHSISSTNGEEE</sequence>
<feature type="coiled-coil region" evidence="1">
    <location>
        <begin position="32"/>
        <end position="71"/>
    </location>
</feature>
<reference evidence="2" key="1">
    <citation type="submission" date="2024-07" db="EMBL/GenBank/DDBJ databases">
        <authorList>
            <person name="Biller S.J."/>
        </authorList>
    </citation>
    <scope>NUCLEOTIDE SEQUENCE</scope>
    <source>
        <strain evidence="2">WC2420</strain>
    </source>
</reference>
<evidence type="ECO:0000256" key="1">
    <source>
        <dbReference type="SAM" id="Coils"/>
    </source>
</evidence>